<evidence type="ECO:0000313" key="8">
    <source>
        <dbReference type="EMBL" id="QGY47183.1"/>
    </source>
</evidence>
<sequence length="557" mass="63698">MKSNKKLVYVIIGFLLLTFSACEDYLKEDNYSSVVADELYATQSGYEGLINSCYSSLRDIYGQDIWVFCAGTDMYVEGYNSQPEGLSEYKSLSATDIYVTSFYQNLYKSIQLCNTAIFYNNITEENEKLPLRLAEARFIRALNYFKLVQHFGGVSIITNMVDEPIVEYERNSAEEVYSFIVTELEDVVALLPETPENFGRVSKRAVNHYLAKVYLTRGYEQFGSESDFTAAANYADAAISNQGLNLTYEEVFTPGNENNEEIIFSVQYDAESVIDKFTDGNTQNFWYGCYLGGKGNEEGYPSRSENLAPTMYVFDLYTEFDSRWEASFMNVIYERYYDYFDKPTELDNMVVTQYYPQSWELDDIEDWQAASPLRTDATIFPYTDAWQASKATYIDRETPTVKKFDDPTSVYSYAGSSTRDIFLARLSETYLIAAEAYLKAGDANTALARINVVRSRAAKSGNEAEMQLTLGELDIDKILDERALELLGEYHRWEDLKRTGTLIDRTHQLNRDIKGWFDNGTNPFEGGDGNLKLLRPIPQEALDLNKNKDFPQNPGYE</sequence>
<evidence type="ECO:0000259" key="7">
    <source>
        <dbReference type="Pfam" id="PF14322"/>
    </source>
</evidence>
<accession>A0A6I6K6B1</accession>
<keyword evidence="9" id="KW-1185">Reference proteome</keyword>
<comment type="similarity">
    <text evidence="2">Belongs to the SusD family.</text>
</comment>
<dbReference type="KEGG" id="mcos:GM418_27020"/>
<evidence type="ECO:0000259" key="6">
    <source>
        <dbReference type="Pfam" id="PF07980"/>
    </source>
</evidence>
<dbReference type="Pfam" id="PF14322">
    <property type="entry name" value="SusD-like_3"/>
    <property type="match status" value="1"/>
</dbReference>
<dbReference type="RefSeq" id="WP_158870802.1">
    <property type="nucleotide sequence ID" value="NZ_CP046401.1"/>
</dbReference>
<protein>
    <submittedName>
        <fullName evidence="8">RagB/SusD family nutrient uptake outer membrane protein</fullName>
    </submittedName>
</protein>
<dbReference type="InterPro" id="IPR033985">
    <property type="entry name" value="SusD-like_N"/>
</dbReference>
<evidence type="ECO:0000256" key="3">
    <source>
        <dbReference type="ARBA" id="ARBA00022729"/>
    </source>
</evidence>
<dbReference type="Proteomes" id="UP000428260">
    <property type="component" value="Chromosome"/>
</dbReference>
<dbReference type="GO" id="GO:0009279">
    <property type="term" value="C:cell outer membrane"/>
    <property type="evidence" value="ECO:0007669"/>
    <property type="project" value="UniProtKB-SubCell"/>
</dbReference>
<dbReference type="InterPro" id="IPR012944">
    <property type="entry name" value="SusD_RagB_dom"/>
</dbReference>
<keyword evidence="3" id="KW-0732">Signal</keyword>
<gene>
    <name evidence="8" type="ORF">GM418_27020</name>
</gene>
<dbReference type="PROSITE" id="PS51257">
    <property type="entry name" value="PROKAR_LIPOPROTEIN"/>
    <property type="match status" value="1"/>
</dbReference>
<evidence type="ECO:0000256" key="4">
    <source>
        <dbReference type="ARBA" id="ARBA00023136"/>
    </source>
</evidence>
<dbReference type="InterPro" id="IPR011990">
    <property type="entry name" value="TPR-like_helical_dom_sf"/>
</dbReference>
<dbReference type="Pfam" id="PF07980">
    <property type="entry name" value="SusD_RagB"/>
    <property type="match status" value="1"/>
</dbReference>
<feature type="domain" description="RagB/SusD" evidence="6">
    <location>
        <begin position="261"/>
        <end position="556"/>
    </location>
</feature>
<comment type="subcellular location">
    <subcellularLocation>
        <location evidence="1">Cell outer membrane</location>
    </subcellularLocation>
</comment>
<evidence type="ECO:0000256" key="5">
    <source>
        <dbReference type="ARBA" id="ARBA00023237"/>
    </source>
</evidence>
<evidence type="ECO:0000256" key="2">
    <source>
        <dbReference type="ARBA" id="ARBA00006275"/>
    </source>
</evidence>
<dbReference type="AlphaFoldDB" id="A0A6I6K6B1"/>
<keyword evidence="4" id="KW-0472">Membrane</keyword>
<dbReference type="EMBL" id="CP046401">
    <property type="protein sequence ID" value="QGY47183.1"/>
    <property type="molecule type" value="Genomic_DNA"/>
</dbReference>
<dbReference type="Gene3D" id="1.25.40.390">
    <property type="match status" value="1"/>
</dbReference>
<name>A0A6I6K6B1_9BACT</name>
<evidence type="ECO:0000313" key="9">
    <source>
        <dbReference type="Proteomes" id="UP000428260"/>
    </source>
</evidence>
<reference evidence="8 9" key="1">
    <citation type="submission" date="2019-11" db="EMBL/GenBank/DDBJ databases">
        <authorList>
            <person name="Zheng R.K."/>
            <person name="Sun C.M."/>
        </authorList>
    </citation>
    <scope>NUCLEOTIDE SEQUENCE [LARGE SCALE GENOMIC DNA]</scope>
    <source>
        <strain evidence="8 9">WC007</strain>
    </source>
</reference>
<dbReference type="SUPFAM" id="SSF48452">
    <property type="entry name" value="TPR-like"/>
    <property type="match status" value="1"/>
</dbReference>
<evidence type="ECO:0000256" key="1">
    <source>
        <dbReference type="ARBA" id="ARBA00004442"/>
    </source>
</evidence>
<organism evidence="8 9">
    <name type="scientific">Maribellus comscasis</name>
    <dbReference type="NCBI Taxonomy" id="2681766"/>
    <lineage>
        <taxon>Bacteria</taxon>
        <taxon>Pseudomonadati</taxon>
        <taxon>Bacteroidota</taxon>
        <taxon>Bacteroidia</taxon>
        <taxon>Marinilabiliales</taxon>
        <taxon>Prolixibacteraceae</taxon>
        <taxon>Maribellus</taxon>
    </lineage>
</organism>
<feature type="domain" description="SusD-like N-terminal" evidence="7">
    <location>
        <begin position="25"/>
        <end position="215"/>
    </location>
</feature>
<proteinExistence type="inferred from homology"/>
<keyword evidence="5" id="KW-0998">Cell outer membrane</keyword>